<dbReference type="CDD" id="cd21383">
    <property type="entry name" value="GAT_GGA_Tom1-like"/>
    <property type="match status" value="1"/>
</dbReference>
<dbReference type="GO" id="GO:0035091">
    <property type="term" value="F:phosphatidylinositol binding"/>
    <property type="evidence" value="ECO:0007669"/>
    <property type="project" value="InterPro"/>
</dbReference>
<feature type="compositionally biased region" description="Basic and acidic residues" evidence="1">
    <location>
        <begin position="466"/>
        <end position="475"/>
    </location>
</feature>
<dbReference type="GO" id="GO:0007015">
    <property type="term" value="P:actin filament organization"/>
    <property type="evidence" value="ECO:0007669"/>
    <property type="project" value="InterPro"/>
</dbReference>
<dbReference type="CDD" id="cd16980">
    <property type="entry name" value="VHS_Lsb5"/>
    <property type="match status" value="1"/>
</dbReference>
<proteinExistence type="predicted"/>
<dbReference type="InterPro" id="IPR008942">
    <property type="entry name" value="ENTH_VHS"/>
</dbReference>
<dbReference type="InterPro" id="IPR038425">
    <property type="entry name" value="GAT_sf"/>
</dbReference>
<dbReference type="Pfam" id="PF00790">
    <property type="entry name" value="VHS"/>
    <property type="match status" value="1"/>
</dbReference>
<dbReference type="Gene3D" id="1.25.40.90">
    <property type="match status" value="1"/>
</dbReference>
<dbReference type="GO" id="GO:0030479">
    <property type="term" value="C:actin cortical patch"/>
    <property type="evidence" value="ECO:0007669"/>
    <property type="project" value="TreeGrafter"/>
</dbReference>
<feature type="domain" description="VHS" evidence="2">
    <location>
        <begin position="50"/>
        <end position="170"/>
    </location>
</feature>
<organism evidence="3 4">
    <name type="scientific">Cronartium quercuum f. sp. fusiforme G11</name>
    <dbReference type="NCBI Taxonomy" id="708437"/>
    <lineage>
        <taxon>Eukaryota</taxon>
        <taxon>Fungi</taxon>
        <taxon>Dikarya</taxon>
        <taxon>Basidiomycota</taxon>
        <taxon>Pucciniomycotina</taxon>
        <taxon>Pucciniomycetes</taxon>
        <taxon>Pucciniales</taxon>
        <taxon>Coleosporiaceae</taxon>
        <taxon>Cronartium</taxon>
    </lineage>
</organism>
<dbReference type="EMBL" id="MU167248">
    <property type="protein sequence ID" value="KAG0147402.1"/>
    <property type="molecule type" value="Genomic_DNA"/>
</dbReference>
<accession>A0A9P6NKR8</accession>
<protein>
    <recommendedName>
        <fullName evidence="2">VHS domain-containing protein</fullName>
    </recommendedName>
</protein>
<dbReference type="PANTHER" id="PTHR47789">
    <property type="entry name" value="LAS SEVENTEEN-BINDING PROTEIN 5"/>
    <property type="match status" value="1"/>
</dbReference>
<dbReference type="PROSITE" id="PS50179">
    <property type="entry name" value="VHS"/>
    <property type="match status" value="1"/>
</dbReference>
<comment type="caution">
    <text evidence="3">The sequence shown here is derived from an EMBL/GenBank/DDBJ whole genome shotgun (WGS) entry which is preliminary data.</text>
</comment>
<dbReference type="SMART" id="SM00288">
    <property type="entry name" value="VHS"/>
    <property type="match status" value="1"/>
</dbReference>
<sequence length="526" mass="58951">MLSEKKKPRFLARFQSKNPTKQPHHPATNAQGSSEIERCITWFCAHDEHTEDWVHILEFCDRLSTSEVGCKEAVHALRKELKHGSPSVQVRAIRLTVILVLNSSDRLRLQIASKKFLDTVEEVFHKAAKDPQHNQQVVCDMISKAFSVLGYEFQRDRDLQVFTQLYNKIKPPDGPMGGAPLDEDDLTFTPGSARSVRVPAPPIAVQTPLPEPVRDLRAEAEVARANARLLIEALAYTNPAEMDSNELIQEFHSKCLQNQNQLLDDIPWATAQAEQARLHASSTPTLPNTNPFAPLVNGAVRDVCKEEELLATLLAAHSDLIDAFRQYDEMDRLARSERELREAEARSKVDTRAQLGHSLPTDMGASSSCVAKLAIPHAPASLPLASRNPFNESITPTEGYVVEDGPEPERILGSTEPFSSTQPEDWLGSEEPLVDEPEAIEVSTSSFVRSDSRVGRNTEDSISIPDRSEPSEKALGKMRRISGLQPDNGVLNTEEQAELEKRREEVETKFRERYRLYHQQQAQDDH</sequence>
<dbReference type="SUPFAM" id="SSF48464">
    <property type="entry name" value="ENTH/VHS domain"/>
    <property type="match status" value="1"/>
</dbReference>
<feature type="region of interest" description="Disordered" evidence="1">
    <location>
        <begin position="414"/>
        <end position="504"/>
    </location>
</feature>
<dbReference type="Proteomes" id="UP000886653">
    <property type="component" value="Unassembled WGS sequence"/>
</dbReference>
<dbReference type="AlphaFoldDB" id="A0A9P6NKR8"/>
<dbReference type="GO" id="GO:0043130">
    <property type="term" value="F:ubiquitin binding"/>
    <property type="evidence" value="ECO:0007669"/>
    <property type="project" value="InterPro"/>
</dbReference>
<dbReference type="GO" id="GO:0051666">
    <property type="term" value="P:actin cortical patch localization"/>
    <property type="evidence" value="ECO:0007669"/>
    <property type="project" value="TreeGrafter"/>
</dbReference>
<dbReference type="SUPFAM" id="SSF89009">
    <property type="entry name" value="GAT-like domain"/>
    <property type="match status" value="1"/>
</dbReference>
<evidence type="ECO:0000313" key="4">
    <source>
        <dbReference type="Proteomes" id="UP000886653"/>
    </source>
</evidence>
<dbReference type="InterPro" id="IPR002014">
    <property type="entry name" value="VHS_dom"/>
</dbReference>
<dbReference type="GO" id="GO:0006897">
    <property type="term" value="P:endocytosis"/>
    <property type="evidence" value="ECO:0007669"/>
    <property type="project" value="InterPro"/>
</dbReference>
<keyword evidence="4" id="KW-1185">Reference proteome</keyword>
<dbReference type="GO" id="GO:0007034">
    <property type="term" value="P:vacuolar transport"/>
    <property type="evidence" value="ECO:0007669"/>
    <property type="project" value="UniProtKB-ARBA"/>
</dbReference>
<dbReference type="Gene3D" id="1.20.58.160">
    <property type="match status" value="1"/>
</dbReference>
<gene>
    <name evidence="3" type="ORF">CROQUDRAFT_42959</name>
</gene>
<dbReference type="OrthoDB" id="10255964at2759"/>
<reference evidence="3" key="1">
    <citation type="submission" date="2013-11" db="EMBL/GenBank/DDBJ databases">
        <title>Genome sequence of the fusiform rust pathogen reveals effectors for host alternation and coevolution with pine.</title>
        <authorList>
            <consortium name="DOE Joint Genome Institute"/>
            <person name="Smith K."/>
            <person name="Pendleton A."/>
            <person name="Kubisiak T."/>
            <person name="Anderson C."/>
            <person name="Salamov A."/>
            <person name="Aerts A."/>
            <person name="Riley R."/>
            <person name="Clum A."/>
            <person name="Lindquist E."/>
            <person name="Ence D."/>
            <person name="Campbell M."/>
            <person name="Kronenberg Z."/>
            <person name="Feau N."/>
            <person name="Dhillon B."/>
            <person name="Hamelin R."/>
            <person name="Burleigh J."/>
            <person name="Smith J."/>
            <person name="Yandell M."/>
            <person name="Nelson C."/>
            <person name="Grigoriev I."/>
            <person name="Davis J."/>
        </authorList>
    </citation>
    <scope>NUCLEOTIDE SEQUENCE</scope>
    <source>
        <strain evidence="3">G11</strain>
    </source>
</reference>
<evidence type="ECO:0000256" key="1">
    <source>
        <dbReference type="SAM" id="MobiDB-lite"/>
    </source>
</evidence>
<evidence type="ECO:0000259" key="2">
    <source>
        <dbReference type="PROSITE" id="PS50179"/>
    </source>
</evidence>
<feature type="compositionally biased region" description="Basic and acidic residues" evidence="1">
    <location>
        <begin position="450"/>
        <end position="459"/>
    </location>
</feature>
<dbReference type="PANTHER" id="PTHR47789:SF2">
    <property type="entry name" value="VHS DOMAIN-CONTAINING PROTEIN"/>
    <property type="match status" value="1"/>
</dbReference>
<name>A0A9P6NKR8_9BASI</name>
<dbReference type="InterPro" id="IPR045007">
    <property type="entry name" value="LSB5"/>
</dbReference>
<evidence type="ECO:0000313" key="3">
    <source>
        <dbReference type="EMBL" id="KAG0147402.1"/>
    </source>
</evidence>